<gene>
    <name evidence="1" type="ORF">DFR46_2459</name>
</gene>
<organism evidence="1 2">
    <name type="scientific">Parasphingopyxis lamellibrachiae</name>
    <dbReference type="NCBI Taxonomy" id="680125"/>
    <lineage>
        <taxon>Bacteria</taxon>
        <taxon>Pseudomonadati</taxon>
        <taxon>Pseudomonadota</taxon>
        <taxon>Alphaproteobacteria</taxon>
        <taxon>Sphingomonadales</taxon>
        <taxon>Sphingomonadaceae</taxon>
        <taxon>Parasphingopyxis</taxon>
    </lineage>
</organism>
<dbReference type="RefSeq" id="WP_116236688.1">
    <property type="nucleotide sequence ID" value="NZ_QRDP01000004.1"/>
</dbReference>
<sequence length="108" mass="11947">MQLREDSRLPICADLYAQIEQLELNCRAMTLPALHEAIDEIRSKADAYDLLAVEGIAHAFERSIARNRQATAFGLYFDQLKLATGCAEVHDAQARDAMLAAISVRLTG</sequence>
<proteinExistence type="predicted"/>
<comment type="caution">
    <text evidence="1">The sequence shown here is derived from an EMBL/GenBank/DDBJ whole genome shotgun (WGS) entry which is preliminary data.</text>
</comment>
<dbReference type="OrthoDB" id="7574634at2"/>
<protein>
    <submittedName>
        <fullName evidence="1">Uncharacterized protein</fullName>
    </submittedName>
</protein>
<dbReference type="EMBL" id="QRDP01000004">
    <property type="protein sequence ID" value="RED17412.1"/>
    <property type="molecule type" value="Genomic_DNA"/>
</dbReference>
<keyword evidence="2" id="KW-1185">Reference proteome</keyword>
<accession>A0A3D9FIK4</accession>
<evidence type="ECO:0000313" key="1">
    <source>
        <dbReference type="EMBL" id="RED17412.1"/>
    </source>
</evidence>
<dbReference type="Proteomes" id="UP000256310">
    <property type="component" value="Unassembled WGS sequence"/>
</dbReference>
<evidence type="ECO:0000313" key="2">
    <source>
        <dbReference type="Proteomes" id="UP000256310"/>
    </source>
</evidence>
<reference evidence="1 2" key="1">
    <citation type="submission" date="2018-07" db="EMBL/GenBank/DDBJ databases">
        <title>Genomic Encyclopedia of Type Strains, Phase IV (KMG-IV): sequencing the most valuable type-strain genomes for metagenomic binning, comparative biology and taxonomic classification.</title>
        <authorList>
            <person name="Goeker M."/>
        </authorList>
    </citation>
    <scope>NUCLEOTIDE SEQUENCE [LARGE SCALE GENOMIC DNA]</scope>
    <source>
        <strain evidence="1 2">DSM 26725</strain>
    </source>
</reference>
<dbReference type="AlphaFoldDB" id="A0A3D9FIK4"/>
<name>A0A3D9FIK4_9SPHN</name>